<keyword evidence="3" id="KW-1185">Reference proteome</keyword>
<accession>A0A7W7SZE6</accession>
<comment type="caution">
    <text evidence="2">The sequence shown here is derived from an EMBL/GenBank/DDBJ whole genome shotgun (WGS) entry which is preliminary data.</text>
</comment>
<evidence type="ECO:0000256" key="1">
    <source>
        <dbReference type="SAM" id="MobiDB-lite"/>
    </source>
</evidence>
<gene>
    <name evidence="2" type="ORF">F4559_000521</name>
</gene>
<dbReference type="RefSeq" id="WP_184665983.1">
    <property type="nucleotide sequence ID" value="NZ_BAABAI010000004.1"/>
</dbReference>
<feature type="region of interest" description="Disordered" evidence="1">
    <location>
        <begin position="85"/>
        <end position="113"/>
    </location>
</feature>
<organism evidence="2 3">
    <name type="scientific">Saccharothrix violaceirubra</name>
    <dbReference type="NCBI Taxonomy" id="413306"/>
    <lineage>
        <taxon>Bacteria</taxon>
        <taxon>Bacillati</taxon>
        <taxon>Actinomycetota</taxon>
        <taxon>Actinomycetes</taxon>
        <taxon>Pseudonocardiales</taxon>
        <taxon>Pseudonocardiaceae</taxon>
        <taxon>Saccharothrix</taxon>
    </lineage>
</organism>
<dbReference type="InterPro" id="IPR032724">
    <property type="entry name" value="SCP1.201-like"/>
</dbReference>
<dbReference type="Pfam" id="PF14428">
    <property type="entry name" value="DddA-like"/>
    <property type="match status" value="1"/>
</dbReference>
<protein>
    <recommendedName>
        <fullName evidence="4">SCP1.201-like deaminase</fullName>
    </recommendedName>
</protein>
<dbReference type="EMBL" id="JACHJS010000001">
    <property type="protein sequence ID" value="MBB4963162.1"/>
    <property type="molecule type" value="Genomic_DNA"/>
</dbReference>
<reference evidence="2 3" key="1">
    <citation type="submission" date="2020-08" db="EMBL/GenBank/DDBJ databases">
        <title>Sequencing the genomes of 1000 actinobacteria strains.</title>
        <authorList>
            <person name="Klenk H.-P."/>
        </authorList>
    </citation>
    <scope>NUCLEOTIDE SEQUENCE [LARGE SCALE GENOMIC DNA]</scope>
    <source>
        <strain evidence="2 3">DSM 45084</strain>
    </source>
</reference>
<proteinExistence type="predicted"/>
<dbReference type="Proteomes" id="UP000542674">
    <property type="component" value="Unassembled WGS sequence"/>
</dbReference>
<name>A0A7W7SZE6_9PSEU</name>
<evidence type="ECO:0000313" key="3">
    <source>
        <dbReference type="Proteomes" id="UP000542674"/>
    </source>
</evidence>
<evidence type="ECO:0008006" key="4">
    <source>
        <dbReference type="Google" id="ProtNLM"/>
    </source>
</evidence>
<sequence length="227" mass="25271">MTSLSDVAHTLRTAADTLPIALLADAADAAEAAATLLAHTTVGTSDPEIIATTDTFAEAYRRCTELLQTAQALHTHINTLADHLAPDTTPSAPRIEKTSQALPRRPRGTEAQGRWVRADGDTVVLRSGKRDEWHDRALDFIRATTGTVKHPVSRLATHVEVKLAMRMRHERLTDETMVIDREVCGRRPEDRDDDYTCDRYLKYFLPRGTRLTVVERTGTRVVYEGEG</sequence>
<evidence type="ECO:0000313" key="2">
    <source>
        <dbReference type="EMBL" id="MBB4963162.1"/>
    </source>
</evidence>
<dbReference type="AlphaFoldDB" id="A0A7W7SZE6"/>